<keyword evidence="4" id="KW-1185">Reference proteome</keyword>
<dbReference type="PROSITE" id="PS51257">
    <property type="entry name" value="PROKAR_LIPOPROTEIN"/>
    <property type="match status" value="1"/>
</dbReference>
<comment type="caution">
    <text evidence="3">The sequence shown here is derived from an EMBL/GenBank/DDBJ whole genome shotgun (WGS) entry which is preliminary data.</text>
</comment>
<dbReference type="EMBL" id="RZYA01000011">
    <property type="protein sequence ID" value="RVU22219.1"/>
    <property type="molecule type" value="Genomic_DNA"/>
</dbReference>
<dbReference type="RefSeq" id="WP_127830088.1">
    <property type="nucleotide sequence ID" value="NZ_RZYA01000011.1"/>
</dbReference>
<evidence type="ECO:0000256" key="1">
    <source>
        <dbReference type="SAM" id="MobiDB-lite"/>
    </source>
</evidence>
<dbReference type="Proteomes" id="UP000283128">
    <property type="component" value="Unassembled WGS sequence"/>
</dbReference>
<accession>A0A3S2VVK1</accession>
<organism evidence="3 4">
    <name type="scientific">Streptomyces antnestii</name>
    <dbReference type="NCBI Taxonomy" id="2494256"/>
    <lineage>
        <taxon>Bacteria</taxon>
        <taxon>Bacillati</taxon>
        <taxon>Actinomycetota</taxon>
        <taxon>Actinomycetes</taxon>
        <taxon>Kitasatosporales</taxon>
        <taxon>Streptomycetaceae</taxon>
        <taxon>Streptomyces</taxon>
    </lineage>
</organism>
<dbReference type="AlphaFoldDB" id="A0A3S2VVK1"/>
<feature type="chain" id="PRO_5039296102" description="Lipoprotein" evidence="2">
    <location>
        <begin position="19"/>
        <end position="167"/>
    </location>
</feature>
<dbReference type="OrthoDB" id="4870493at2"/>
<gene>
    <name evidence="3" type="ORF">EOT10_22460</name>
</gene>
<keyword evidence="2" id="KW-0732">Signal</keyword>
<protein>
    <recommendedName>
        <fullName evidence="5">Lipoprotein</fullName>
    </recommendedName>
</protein>
<sequence length="167" mass="16813">MKLAPPAAALTGAVLGLAAVTGCSATAQHAEPSGTAPVAARRTPHPSAAQPADAAAGACPTAASLPLPGDFPKSLPLPDGAVVTSVEHRAGGRLVVATVVRGGFDAALTFLQKKLPKAGYALKEGEVEEDDAESNFASATVEGRWALRKMPHCEGGVYLTYLTSAVS</sequence>
<feature type="signal peptide" evidence="2">
    <location>
        <begin position="1"/>
        <end position="18"/>
    </location>
</feature>
<name>A0A3S2VVK1_9ACTN</name>
<reference evidence="3 4" key="1">
    <citation type="submission" date="2019-01" db="EMBL/GenBank/DDBJ databases">
        <title>Genome sequences of Streptomyces and Rhizobium isolates collected from root and soil.</title>
        <authorList>
            <person name="Chhettri S."/>
            <person name="Sevigny J.L."/>
            <person name="Sen A."/>
            <person name="Ennis N."/>
            <person name="Tisa L."/>
        </authorList>
    </citation>
    <scope>NUCLEOTIDE SEQUENCE [LARGE SCALE GENOMIC DNA]</scope>
    <source>
        <strain evidence="3 4">San01</strain>
    </source>
</reference>
<evidence type="ECO:0000313" key="3">
    <source>
        <dbReference type="EMBL" id="RVU22219.1"/>
    </source>
</evidence>
<proteinExistence type="predicted"/>
<evidence type="ECO:0000256" key="2">
    <source>
        <dbReference type="SAM" id="SignalP"/>
    </source>
</evidence>
<evidence type="ECO:0000313" key="4">
    <source>
        <dbReference type="Proteomes" id="UP000283128"/>
    </source>
</evidence>
<feature type="region of interest" description="Disordered" evidence="1">
    <location>
        <begin position="29"/>
        <end position="55"/>
    </location>
</feature>
<feature type="compositionally biased region" description="Low complexity" evidence="1">
    <location>
        <begin position="45"/>
        <end position="55"/>
    </location>
</feature>
<evidence type="ECO:0008006" key="5">
    <source>
        <dbReference type="Google" id="ProtNLM"/>
    </source>
</evidence>